<dbReference type="Proteomes" id="UP000632377">
    <property type="component" value="Unassembled WGS sequence"/>
</dbReference>
<sequence length="46" mass="5228">MSVLPKIESGHGSSINNWTNRAMASLSMVCYKPFYFASYIAAWYFS</sequence>
<protein>
    <submittedName>
        <fullName evidence="2">Uncharacterized protein</fullName>
    </submittedName>
</protein>
<dbReference type="EMBL" id="JAESWC010000002">
    <property type="protein sequence ID" value="MBL4935545.1"/>
    <property type="molecule type" value="Genomic_DNA"/>
</dbReference>
<feature type="transmembrane region" description="Helical" evidence="1">
    <location>
        <begin position="22"/>
        <end position="45"/>
    </location>
</feature>
<keyword evidence="1" id="KW-0812">Transmembrane</keyword>
<keyword evidence="1" id="KW-0472">Membrane</keyword>
<comment type="caution">
    <text evidence="2">The sequence shown here is derived from an EMBL/GenBank/DDBJ whole genome shotgun (WGS) entry which is preliminary data.</text>
</comment>
<organism evidence="2 3">
    <name type="scientific">Clostridium rhizosphaerae</name>
    <dbReference type="NCBI Taxonomy" id="2803861"/>
    <lineage>
        <taxon>Bacteria</taxon>
        <taxon>Bacillati</taxon>
        <taxon>Bacillota</taxon>
        <taxon>Clostridia</taxon>
        <taxon>Eubacteriales</taxon>
        <taxon>Clostridiaceae</taxon>
        <taxon>Clostridium</taxon>
    </lineage>
</organism>
<evidence type="ECO:0000256" key="1">
    <source>
        <dbReference type="SAM" id="Phobius"/>
    </source>
</evidence>
<keyword evidence="3" id="KW-1185">Reference proteome</keyword>
<evidence type="ECO:0000313" key="3">
    <source>
        <dbReference type="Proteomes" id="UP000632377"/>
    </source>
</evidence>
<accession>A0ABS1T8B5</accession>
<gene>
    <name evidence="2" type="ORF">JK636_07205</name>
</gene>
<keyword evidence="1" id="KW-1133">Transmembrane helix</keyword>
<name>A0ABS1T8B5_9CLOT</name>
<evidence type="ECO:0000313" key="2">
    <source>
        <dbReference type="EMBL" id="MBL4935545.1"/>
    </source>
</evidence>
<proteinExistence type="predicted"/>
<reference evidence="2 3" key="1">
    <citation type="submission" date="2021-01" db="EMBL/GenBank/DDBJ databases">
        <title>Genome public.</title>
        <authorList>
            <person name="Liu C."/>
            <person name="Sun Q."/>
        </authorList>
    </citation>
    <scope>NUCLEOTIDE SEQUENCE [LARGE SCALE GENOMIC DNA]</scope>
    <source>
        <strain evidence="2 3">YIM B02515</strain>
    </source>
</reference>